<dbReference type="OrthoDB" id="4249781at2"/>
<dbReference type="NCBIfam" id="NF033482">
    <property type="entry name" value="RiPP_thiocil"/>
    <property type="match status" value="1"/>
</dbReference>
<dbReference type="AlphaFoldDB" id="A0A367FL43"/>
<protein>
    <submittedName>
        <fullName evidence="1">Thiocillin family RiPP</fullName>
    </submittedName>
</protein>
<evidence type="ECO:0000313" key="1">
    <source>
        <dbReference type="EMBL" id="RCG30552.1"/>
    </source>
</evidence>
<organism evidence="1 2">
    <name type="scientific">Sphaerisporangium album</name>
    <dbReference type="NCBI Taxonomy" id="509200"/>
    <lineage>
        <taxon>Bacteria</taxon>
        <taxon>Bacillati</taxon>
        <taxon>Actinomycetota</taxon>
        <taxon>Actinomycetes</taxon>
        <taxon>Streptosporangiales</taxon>
        <taxon>Streptosporangiaceae</taxon>
        <taxon>Sphaerisporangium</taxon>
    </lineage>
</organism>
<accession>A0A367FL43</accession>
<proteinExistence type="predicted"/>
<keyword evidence="2" id="KW-1185">Reference proteome</keyword>
<reference evidence="1 2" key="1">
    <citation type="submission" date="2018-06" db="EMBL/GenBank/DDBJ databases">
        <title>Sphaerisporangium craniellae sp. nov., isolated from a marine sponge in the South China Sea.</title>
        <authorList>
            <person name="Li L."/>
        </authorList>
    </citation>
    <scope>NUCLEOTIDE SEQUENCE [LARGE SCALE GENOMIC DNA]</scope>
    <source>
        <strain evidence="1 2">CCTCC AA 208026</strain>
    </source>
</reference>
<dbReference type="Proteomes" id="UP000253094">
    <property type="component" value="Unassembled WGS sequence"/>
</dbReference>
<sequence>MSHIEFDLYALNGDLAIEELPQGNALACAACFPCASCNACTSCVSTQATIA</sequence>
<name>A0A367FL43_9ACTN</name>
<dbReference type="EMBL" id="QOIL01000007">
    <property type="protein sequence ID" value="RCG30552.1"/>
    <property type="molecule type" value="Genomic_DNA"/>
</dbReference>
<dbReference type="RefSeq" id="WP_114029347.1">
    <property type="nucleotide sequence ID" value="NZ_QOIL01000007.1"/>
</dbReference>
<gene>
    <name evidence="1" type="ORF">DQ384_14700</name>
</gene>
<dbReference type="InterPro" id="IPR049803">
    <property type="entry name" value="RiPP_thiocil-like"/>
</dbReference>
<comment type="caution">
    <text evidence="1">The sequence shown here is derived from an EMBL/GenBank/DDBJ whole genome shotgun (WGS) entry which is preliminary data.</text>
</comment>
<evidence type="ECO:0000313" key="2">
    <source>
        <dbReference type="Proteomes" id="UP000253094"/>
    </source>
</evidence>